<evidence type="ECO:0000256" key="1">
    <source>
        <dbReference type="SAM" id="Phobius"/>
    </source>
</evidence>
<evidence type="ECO:0000259" key="2">
    <source>
        <dbReference type="Pfam" id="PF17881"/>
    </source>
</evidence>
<comment type="caution">
    <text evidence="3">The sequence shown here is derived from an EMBL/GenBank/DDBJ whole genome shotgun (WGS) entry which is preliminary data.</text>
</comment>
<dbReference type="InterPro" id="IPR041401">
    <property type="entry name" value="TseB-like_dom"/>
</dbReference>
<feature type="domain" description="Cell wall elongation regulator TseB-like" evidence="2">
    <location>
        <begin position="39"/>
        <end position="83"/>
    </location>
</feature>
<reference evidence="3 4" key="1">
    <citation type="submission" date="2018-07" db="EMBL/GenBank/DDBJ databases">
        <title>Genomic Encyclopedia of Type Strains, Phase III (KMG-III): the genomes of soil and plant-associated and newly described type strains.</title>
        <authorList>
            <person name="Whitman W."/>
        </authorList>
    </citation>
    <scope>NUCLEOTIDE SEQUENCE [LARGE SCALE GENOMIC DNA]</scope>
    <source>
        <strain evidence="3 4">CECT 8333</strain>
    </source>
</reference>
<accession>A0A369BSA5</accession>
<dbReference type="InterPro" id="IPR046350">
    <property type="entry name" value="Cystatin_sf"/>
</dbReference>
<protein>
    <submittedName>
        <fullName evidence="3">Uncharacterized protein YpmB</fullName>
    </submittedName>
</protein>
<evidence type="ECO:0000313" key="4">
    <source>
        <dbReference type="Proteomes" id="UP000253090"/>
    </source>
</evidence>
<dbReference type="EMBL" id="QPJW01000001">
    <property type="protein sequence ID" value="RCX23307.1"/>
    <property type="molecule type" value="Genomic_DNA"/>
</dbReference>
<keyword evidence="1" id="KW-0472">Membrane</keyword>
<evidence type="ECO:0000313" key="3">
    <source>
        <dbReference type="EMBL" id="RCX23307.1"/>
    </source>
</evidence>
<dbReference type="Gene3D" id="3.10.450.40">
    <property type="match status" value="2"/>
</dbReference>
<keyword evidence="1" id="KW-0812">Transmembrane</keyword>
<dbReference type="OrthoDB" id="2678417at2"/>
<dbReference type="AlphaFoldDB" id="A0A369BSA5"/>
<dbReference type="Proteomes" id="UP000253090">
    <property type="component" value="Unassembled WGS sequence"/>
</dbReference>
<organism evidence="3 4">
    <name type="scientific">Fontibacillus phaseoli</name>
    <dbReference type="NCBI Taxonomy" id="1416533"/>
    <lineage>
        <taxon>Bacteria</taxon>
        <taxon>Bacillati</taxon>
        <taxon>Bacillota</taxon>
        <taxon>Bacilli</taxon>
        <taxon>Bacillales</taxon>
        <taxon>Paenibacillaceae</taxon>
        <taxon>Fontibacillus</taxon>
    </lineage>
</organism>
<dbReference type="Pfam" id="PF17881">
    <property type="entry name" value="TseB"/>
    <property type="match status" value="1"/>
</dbReference>
<feature type="transmembrane region" description="Helical" evidence="1">
    <location>
        <begin position="7"/>
        <end position="29"/>
    </location>
</feature>
<proteinExistence type="predicted"/>
<keyword evidence="1" id="KW-1133">Transmembrane helix</keyword>
<keyword evidence="4" id="KW-1185">Reference proteome</keyword>
<dbReference type="RefSeq" id="WP_114495202.1">
    <property type="nucleotide sequence ID" value="NZ_QPJW01000001.1"/>
</dbReference>
<dbReference type="SUPFAM" id="SSF54403">
    <property type="entry name" value="Cystatin/monellin"/>
    <property type="match status" value="2"/>
</dbReference>
<name>A0A369BSA5_9BACL</name>
<sequence length="161" mass="18702">MRNRTKWILLSIVILVLVLLGLHRFYLYIHQDIWKGEKEAIQRAEQETGLVGAGKVWKSVWDEVVWVVEGKDADGQDVMVWLPVGGQAQSKPLSEGVSESQIRKIIQDDLPGISIVRLVPGIYNHELVWQLFYKEKAHHYYRFFRFSDGKPLDDVFTLPNR</sequence>
<gene>
    <name evidence="3" type="ORF">DFP94_101904</name>
</gene>